<evidence type="ECO:0000256" key="13">
    <source>
        <dbReference type="PIRSR" id="PIRSR619791-2"/>
    </source>
</evidence>
<dbReference type="EMBL" id="JALLAZ020000913">
    <property type="protein sequence ID" value="KAL3784911.1"/>
    <property type="molecule type" value="Genomic_DNA"/>
</dbReference>
<dbReference type="PROSITE" id="PS00191">
    <property type="entry name" value="CYTOCHROME_B5_1"/>
    <property type="match status" value="1"/>
</dbReference>
<keyword evidence="18" id="KW-1185">Reference proteome</keyword>
<keyword evidence="7 13" id="KW-0479">Metal-binding</keyword>
<feature type="transmembrane region" description="Helical" evidence="15">
    <location>
        <begin position="777"/>
        <end position="799"/>
    </location>
</feature>
<keyword evidence="10 13" id="KW-0408">Iron</keyword>
<feature type="transmembrane region" description="Helical" evidence="15">
    <location>
        <begin position="811"/>
        <end position="834"/>
    </location>
</feature>
<dbReference type="InterPro" id="IPR010255">
    <property type="entry name" value="Haem_peroxidase_sf"/>
</dbReference>
<feature type="binding site" description="axial binding residue" evidence="13">
    <location>
        <position position="328"/>
    </location>
    <ligand>
        <name>heme b</name>
        <dbReference type="ChEBI" id="CHEBI:60344"/>
    </ligand>
    <ligandPart>
        <name>Fe</name>
        <dbReference type="ChEBI" id="CHEBI:18248"/>
    </ligandPart>
</feature>
<reference evidence="17 18" key="1">
    <citation type="submission" date="2024-10" db="EMBL/GenBank/DDBJ databases">
        <title>Updated reference genomes for cyclostephanoid diatoms.</title>
        <authorList>
            <person name="Roberts W.R."/>
            <person name="Alverson A.J."/>
        </authorList>
    </citation>
    <scope>NUCLEOTIDE SEQUENCE [LARGE SCALE GENOMIC DNA]</scope>
    <source>
        <strain evidence="17 18">AJA276-08</strain>
    </source>
</reference>
<dbReference type="Pfam" id="PF00173">
    <property type="entry name" value="Cyt-b5"/>
    <property type="match status" value="1"/>
</dbReference>
<dbReference type="InterPro" id="IPR036400">
    <property type="entry name" value="Cyt_B5-like_heme/steroid_sf"/>
</dbReference>
<dbReference type="PRINTS" id="PR00457">
    <property type="entry name" value="ANPEROXIDASE"/>
</dbReference>
<dbReference type="PANTHER" id="PTHR11475">
    <property type="entry name" value="OXIDASE/PEROXIDASE"/>
    <property type="match status" value="1"/>
</dbReference>
<evidence type="ECO:0000256" key="15">
    <source>
        <dbReference type="SAM" id="Phobius"/>
    </source>
</evidence>
<feature type="transmembrane region" description="Helical" evidence="15">
    <location>
        <begin position="854"/>
        <end position="872"/>
    </location>
</feature>
<evidence type="ECO:0000256" key="7">
    <source>
        <dbReference type="ARBA" id="ARBA00022723"/>
    </source>
</evidence>
<proteinExistence type="predicted"/>
<feature type="domain" description="Cytochrome b5 heme-binding" evidence="16">
    <location>
        <begin position="1016"/>
        <end position="1079"/>
    </location>
</feature>
<dbReference type="InterPro" id="IPR019791">
    <property type="entry name" value="Haem_peroxidase_animal"/>
</dbReference>
<accession>A0ABD3PCB6</accession>
<keyword evidence="4" id="KW-0964">Secreted</keyword>
<name>A0ABD3PCB6_9STRA</name>
<dbReference type="GO" id="GO:0046872">
    <property type="term" value="F:metal ion binding"/>
    <property type="evidence" value="ECO:0007669"/>
    <property type="project" value="UniProtKB-KW"/>
</dbReference>
<evidence type="ECO:0000259" key="16">
    <source>
        <dbReference type="PROSITE" id="PS50255"/>
    </source>
</evidence>
<feature type="compositionally biased region" description="Basic residues" evidence="14">
    <location>
        <begin position="33"/>
        <end position="43"/>
    </location>
</feature>
<keyword evidence="11 15" id="KW-0472">Membrane</keyword>
<dbReference type="CDD" id="cd04371">
    <property type="entry name" value="DEP"/>
    <property type="match status" value="1"/>
</dbReference>
<evidence type="ECO:0000256" key="14">
    <source>
        <dbReference type="SAM" id="MobiDB-lite"/>
    </source>
</evidence>
<dbReference type="PROSITE" id="PS50255">
    <property type="entry name" value="CYTOCHROME_B5_2"/>
    <property type="match status" value="1"/>
</dbReference>
<dbReference type="SUPFAM" id="SSF48113">
    <property type="entry name" value="Heme-dependent peroxidases"/>
    <property type="match status" value="1"/>
</dbReference>
<dbReference type="PANTHER" id="PTHR11475:SF4">
    <property type="entry name" value="CHORION PEROXIDASE"/>
    <property type="match status" value="1"/>
</dbReference>
<keyword evidence="8" id="KW-0249">Electron transport</keyword>
<dbReference type="Gene3D" id="1.10.10.10">
    <property type="entry name" value="Winged helix-like DNA-binding domain superfamily/Winged helix DNA-binding domain"/>
    <property type="match status" value="1"/>
</dbReference>
<dbReference type="InterPro" id="IPR018506">
    <property type="entry name" value="Cyt_B5_heme-BS"/>
</dbReference>
<feature type="transmembrane region" description="Helical" evidence="15">
    <location>
        <begin position="950"/>
        <end position="966"/>
    </location>
</feature>
<keyword evidence="12" id="KW-0325">Glycoprotein</keyword>
<evidence type="ECO:0000256" key="9">
    <source>
        <dbReference type="ARBA" id="ARBA00022989"/>
    </source>
</evidence>
<dbReference type="InterPro" id="IPR001199">
    <property type="entry name" value="Cyt_B5-like_heme/steroid-bd"/>
</dbReference>
<evidence type="ECO:0000256" key="6">
    <source>
        <dbReference type="ARBA" id="ARBA00022692"/>
    </source>
</evidence>
<evidence type="ECO:0000256" key="3">
    <source>
        <dbReference type="ARBA" id="ARBA00022448"/>
    </source>
</evidence>
<dbReference type="Gene3D" id="3.10.120.10">
    <property type="entry name" value="Cytochrome b5-like heme/steroid binding domain"/>
    <property type="match status" value="1"/>
</dbReference>
<evidence type="ECO:0000256" key="12">
    <source>
        <dbReference type="ARBA" id="ARBA00023180"/>
    </source>
</evidence>
<gene>
    <name evidence="17" type="ORF">ACHAW5_006233</name>
</gene>
<evidence type="ECO:0000256" key="2">
    <source>
        <dbReference type="ARBA" id="ARBA00004613"/>
    </source>
</evidence>
<dbReference type="InterPro" id="IPR036390">
    <property type="entry name" value="WH_DNA-bd_sf"/>
</dbReference>
<dbReference type="GO" id="GO:0005576">
    <property type="term" value="C:extracellular region"/>
    <property type="evidence" value="ECO:0007669"/>
    <property type="project" value="UniProtKB-SubCell"/>
</dbReference>
<evidence type="ECO:0000313" key="18">
    <source>
        <dbReference type="Proteomes" id="UP001530315"/>
    </source>
</evidence>
<keyword evidence="6 15" id="KW-0812">Transmembrane</keyword>
<evidence type="ECO:0000256" key="4">
    <source>
        <dbReference type="ARBA" id="ARBA00022525"/>
    </source>
</evidence>
<protein>
    <recommendedName>
        <fullName evidence="16">Cytochrome b5 heme-binding domain-containing protein</fullName>
    </recommendedName>
</protein>
<dbReference type="Pfam" id="PF03098">
    <property type="entry name" value="An_peroxidase"/>
    <property type="match status" value="1"/>
</dbReference>
<feature type="region of interest" description="Disordered" evidence="14">
    <location>
        <begin position="1081"/>
        <end position="1114"/>
    </location>
</feature>
<dbReference type="GO" id="GO:0016020">
    <property type="term" value="C:membrane"/>
    <property type="evidence" value="ECO:0007669"/>
    <property type="project" value="UniProtKB-SubCell"/>
</dbReference>
<organism evidence="17 18">
    <name type="scientific">Stephanodiscus triporus</name>
    <dbReference type="NCBI Taxonomy" id="2934178"/>
    <lineage>
        <taxon>Eukaryota</taxon>
        <taxon>Sar</taxon>
        <taxon>Stramenopiles</taxon>
        <taxon>Ochrophyta</taxon>
        <taxon>Bacillariophyta</taxon>
        <taxon>Coscinodiscophyceae</taxon>
        <taxon>Thalassiosirophycidae</taxon>
        <taxon>Stephanodiscales</taxon>
        <taxon>Stephanodiscaceae</taxon>
        <taxon>Stephanodiscus</taxon>
    </lineage>
</organism>
<feature type="region of interest" description="Disordered" evidence="14">
    <location>
        <begin position="1615"/>
        <end position="1636"/>
    </location>
</feature>
<dbReference type="Gene3D" id="1.10.640.10">
    <property type="entry name" value="Haem peroxidase domain superfamily, animal type"/>
    <property type="match status" value="1"/>
</dbReference>
<comment type="caution">
    <text evidence="17">The sequence shown here is derived from an EMBL/GenBank/DDBJ whole genome shotgun (WGS) entry which is preliminary data.</text>
</comment>
<dbReference type="SUPFAM" id="SSF46785">
    <property type="entry name" value="Winged helix' DNA-binding domain"/>
    <property type="match status" value="1"/>
</dbReference>
<dbReference type="CDD" id="cd08760">
    <property type="entry name" value="Cyt_b561_FRRS1_like"/>
    <property type="match status" value="1"/>
</dbReference>
<dbReference type="SUPFAM" id="SSF55856">
    <property type="entry name" value="Cytochrome b5-like heme/steroid binding domain"/>
    <property type="match status" value="1"/>
</dbReference>
<evidence type="ECO:0000256" key="1">
    <source>
        <dbReference type="ARBA" id="ARBA00004370"/>
    </source>
</evidence>
<dbReference type="InterPro" id="IPR037120">
    <property type="entry name" value="Haem_peroxidase_sf_animal"/>
</dbReference>
<feature type="compositionally biased region" description="Basic residues" evidence="14">
    <location>
        <begin position="1093"/>
        <end position="1106"/>
    </location>
</feature>
<dbReference type="InterPro" id="IPR036388">
    <property type="entry name" value="WH-like_DNA-bd_sf"/>
</dbReference>
<dbReference type="PROSITE" id="PS50292">
    <property type="entry name" value="PEROXIDASE_3"/>
    <property type="match status" value="1"/>
</dbReference>
<dbReference type="InterPro" id="IPR006593">
    <property type="entry name" value="Cyt_b561/ferric_Rdtase_TM"/>
</dbReference>
<feature type="region of interest" description="Disordered" evidence="14">
    <location>
        <begin position="1"/>
        <end position="71"/>
    </location>
</feature>
<dbReference type="SMART" id="SM00665">
    <property type="entry name" value="B561"/>
    <property type="match status" value="1"/>
</dbReference>
<keyword evidence="9 15" id="KW-1133">Transmembrane helix</keyword>
<dbReference type="Proteomes" id="UP001530315">
    <property type="component" value="Unassembled WGS sequence"/>
</dbReference>
<evidence type="ECO:0000256" key="11">
    <source>
        <dbReference type="ARBA" id="ARBA00023136"/>
    </source>
</evidence>
<keyword evidence="5 13" id="KW-0349">Heme</keyword>
<keyword evidence="3" id="KW-0813">Transport</keyword>
<evidence type="ECO:0000313" key="17">
    <source>
        <dbReference type="EMBL" id="KAL3784911.1"/>
    </source>
</evidence>
<evidence type="ECO:0000256" key="5">
    <source>
        <dbReference type="ARBA" id="ARBA00022617"/>
    </source>
</evidence>
<feature type="region of interest" description="Disordered" evidence="14">
    <location>
        <begin position="1654"/>
        <end position="1689"/>
    </location>
</feature>
<evidence type="ECO:0000256" key="8">
    <source>
        <dbReference type="ARBA" id="ARBA00022982"/>
    </source>
</evidence>
<dbReference type="Gene3D" id="1.20.120.1770">
    <property type="match status" value="1"/>
</dbReference>
<evidence type="ECO:0000256" key="10">
    <source>
        <dbReference type="ARBA" id="ARBA00023004"/>
    </source>
</evidence>
<comment type="subcellular location">
    <subcellularLocation>
        <location evidence="1">Membrane</location>
    </subcellularLocation>
    <subcellularLocation>
        <location evidence="2">Secreted</location>
    </subcellularLocation>
</comment>
<sequence>MADHHRLPSHYTHDGSLNHPSHPLRGASGTPRIRSHPPLHSYRRPTPEDDPLYNGTALGGGGGRDPLWRHPRLDLPSARNVLVSLFRNVPPRENEGHSQLLMAFGHCLTRDITRTTLPKEDGNGDDDERDAGAMPIECDGIETRGPYCPEGRKYMEFHRAPRSTAADDDDDDTGEPINSATTWMDMDHIYGNAPPTSPDYLRHRTGAGGTMRLDERTGLPPIDDATGLYSVYDDRVRQLPMDLAIVSTFLKYHNKRAAHHGGLNPGWDDETLFHLARMDVLAVYQNIFEMDYVPAVLGKPLKEYRGYDPSVDASIDVFFSTCSFRYGHSGLSGLVRLLDKNWEPLPQDPMLMRDVYNGTEQFVRTLDDYLRRRCCDGGEGMNGTDHPGRSFSPAITAVIRGLTHDATRAADASFVDDMSLFMAGSVAKNVQRGRDNGLPSYNEARVWFGLEPARSYLDLANGDMSVARTLEELYGPGRVDDVDAYVGAMLETPASEDDILGPLNIASMRDQWERLRDGDRLYYRARLTAEEIRNLPTLADLMRDAWGEDEMRHFPDEIFAIVSAGGNNGRDEVFNAGGATGMELFDGDLNIHWQVHDGGEHIDFTLSTPDIKVSGGYVGLGWNSNIMKGAEVWFCVSSESDDDGGDETCDVDEIPPETPSSDPGPFSCCVVDGDRHVALDCDGITRENYLTVLKSCASAKRSYVTVRARLCQSPSSGKEETKRDCFSHEGDLQFIAAYNPDGVNVAHGFSRRKAGSTNLAIGYAATCSDDSNNAGLFALHGALLLTAWLILAPIAIYVVRYYKGKSWRLKVHISLVGVIISLMFALVMTAIISVEGTSFGTVDARSATLSKHKIIGLSVMCLIAFMVVTGELRRKRTLMKRTESIALERAVIISHRCGGFFLVGAAWYNCYTGLIQIGPYEQDSVEITFFSSKTVSLGYDLELFGFFRKYLFFPWLGIVIVIFLVTEVRVRLANKMHAMAMSGTGDILAFDNDKGLPEMSLESFLFMTRHGSELAIIDGYVVDIGAFIEHHPGGSNVLKFAVGSDITPYFIGARKINGQRHTHSSNALRALQPLVKWKLEGESKQNSNGRRPSLARKRSSIFRSRRSTRDPSVKSYMTGRVFRSAMIVGHEEVSVGDASNDEKRIIKLSVSVERDEGVDILLGTPIPTSTFIIRHVDSDGIIIERPYTAVGCHKSMRYVSHTQSKYFSRKRSQMKMSPSMTSENSLPLHTQKTKEEIVYEFFISLVPGGGMSTALERKKIGKRIMILGPMADKPFLMKLNQQPWADVCVISQGSGITAGLQLIDYFLQMKEPPRISLLWWLKARHKAFEIILKFADREQASSNFQYLITNEETSKKYCASTGEDGPLIGVDEKDALLQLCQSKGIRHPETVDALLLWAQSKGDNKSCKKKDIDDKSEDCTLINLSRIGESLRAWLLLGDKMHDCKSGRCFRGCDVVSFILSEDYTPSRESAIALGREMAKKLKLFEHVTDAPKLLLDNADEYYMFCDDTPYVNCAEVSRTSSSHHHLDLTQGMLLAVCGYTKFEYDMIDLLKAAGAGDNQLFRFPEGSTPLSALSAFIPDKSITSSRSFITRSNQDDDESNKIRFRLTSKTSHISNVTSINPDEPDASKYTNAPTNNASLDASLQVIPIEQQCITDKSRIPNSAPSNDTSPDNSDRTSATSHIALSNNP</sequence>